<evidence type="ECO:0000313" key="3">
    <source>
        <dbReference type="Proteomes" id="UP000663828"/>
    </source>
</evidence>
<keyword evidence="1" id="KW-0472">Membrane</keyword>
<sequence>MLLLLKFDSEDLYQANIVLGPLVFALFIYFAVSICGTMMIAIVINGFRQTRSADRTMAARDENIFVFLLEHSKRKLDFRGKNGMRSQDETSVEHDSSVDELLSEIDELERILKKLCISIR</sequence>
<dbReference type="Proteomes" id="UP000663828">
    <property type="component" value="Unassembled WGS sequence"/>
</dbReference>
<feature type="transmembrane region" description="Helical" evidence="1">
    <location>
        <begin position="20"/>
        <end position="47"/>
    </location>
</feature>
<keyword evidence="1" id="KW-0812">Transmembrane</keyword>
<dbReference type="AlphaFoldDB" id="A0A815QEB9"/>
<evidence type="ECO:0000256" key="1">
    <source>
        <dbReference type="SAM" id="Phobius"/>
    </source>
</evidence>
<name>A0A815QEB9_ADIRI</name>
<keyword evidence="3" id="KW-1185">Reference proteome</keyword>
<dbReference type="EMBL" id="CAJNOR010003935">
    <property type="protein sequence ID" value="CAF1461278.1"/>
    <property type="molecule type" value="Genomic_DNA"/>
</dbReference>
<accession>A0A815QEB9</accession>
<keyword evidence="1" id="KW-1133">Transmembrane helix</keyword>
<protein>
    <submittedName>
        <fullName evidence="2">Uncharacterized protein</fullName>
    </submittedName>
</protein>
<evidence type="ECO:0000313" key="2">
    <source>
        <dbReference type="EMBL" id="CAF1461278.1"/>
    </source>
</evidence>
<comment type="caution">
    <text evidence="2">The sequence shown here is derived from an EMBL/GenBank/DDBJ whole genome shotgun (WGS) entry which is preliminary data.</text>
</comment>
<reference evidence="2" key="1">
    <citation type="submission" date="2021-02" db="EMBL/GenBank/DDBJ databases">
        <authorList>
            <person name="Nowell W R."/>
        </authorList>
    </citation>
    <scope>NUCLEOTIDE SEQUENCE</scope>
</reference>
<proteinExistence type="predicted"/>
<organism evidence="2 3">
    <name type="scientific">Adineta ricciae</name>
    <name type="common">Rotifer</name>
    <dbReference type="NCBI Taxonomy" id="249248"/>
    <lineage>
        <taxon>Eukaryota</taxon>
        <taxon>Metazoa</taxon>
        <taxon>Spiralia</taxon>
        <taxon>Gnathifera</taxon>
        <taxon>Rotifera</taxon>
        <taxon>Eurotatoria</taxon>
        <taxon>Bdelloidea</taxon>
        <taxon>Adinetida</taxon>
        <taxon>Adinetidae</taxon>
        <taxon>Adineta</taxon>
    </lineage>
</organism>
<gene>
    <name evidence="2" type="ORF">XAT740_LOCUS37449</name>
</gene>